<dbReference type="EMBL" id="CP015059">
    <property type="protein sequence ID" value="QGN17023.1"/>
    <property type="molecule type" value="Genomic_DNA"/>
</dbReference>
<dbReference type="Pfam" id="PF14228">
    <property type="entry name" value="MOR2-PAG1_mid"/>
    <property type="match status" value="3"/>
</dbReference>
<evidence type="ECO:0000259" key="3">
    <source>
        <dbReference type="Pfam" id="PF14225"/>
    </source>
</evidence>
<dbReference type="InterPro" id="IPR039867">
    <property type="entry name" value="Furry/Tao3/Mor2"/>
</dbReference>
<name>A0ABX6F0Z6_KLUMA</name>
<feature type="compositionally biased region" description="Polar residues" evidence="1">
    <location>
        <begin position="116"/>
        <end position="133"/>
    </location>
</feature>
<feature type="compositionally biased region" description="Polar residues" evidence="1">
    <location>
        <begin position="93"/>
        <end position="108"/>
    </location>
</feature>
<evidence type="ECO:0000259" key="2">
    <source>
        <dbReference type="Pfam" id="PF14222"/>
    </source>
</evidence>
<feature type="compositionally biased region" description="Polar residues" evidence="1">
    <location>
        <begin position="873"/>
        <end position="885"/>
    </location>
</feature>
<evidence type="ECO:0000256" key="1">
    <source>
        <dbReference type="SAM" id="MobiDB-lite"/>
    </source>
</evidence>
<dbReference type="InterPro" id="IPR025481">
    <property type="entry name" value="Cell_Morphogen_C"/>
</dbReference>
<evidence type="ECO:0000313" key="5">
    <source>
        <dbReference type="EMBL" id="QGN17023.1"/>
    </source>
</evidence>
<dbReference type="Pfam" id="PF14222">
    <property type="entry name" value="MOR2-PAG1_N"/>
    <property type="match status" value="1"/>
</dbReference>
<organism evidence="5 6">
    <name type="scientific">Kluyveromyces marxianus</name>
    <name type="common">Yeast</name>
    <name type="synonym">Candida kefyr</name>
    <dbReference type="NCBI Taxonomy" id="4911"/>
    <lineage>
        <taxon>Eukaryota</taxon>
        <taxon>Fungi</taxon>
        <taxon>Dikarya</taxon>
        <taxon>Ascomycota</taxon>
        <taxon>Saccharomycotina</taxon>
        <taxon>Saccharomycetes</taxon>
        <taxon>Saccharomycetales</taxon>
        <taxon>Saccharomycetaceae</taxon>
        <taxon>Kluyveromyces</taxon>
    </lineage>
</organism>
<dbReference type="Pfam" id="PF14225">
    <property type="entry name" value="MOR2-PAG1_C"/>
    <property type="match status" value="1"/>
</dbReference>
<feature type="region of interest" description="Disordered" evidence="1">
    <location>
        <begin position="93"/>
        <end position="133"/>
    </location>
</feature>
<dbReference type="InterPro" id="IPR029473">
    <property type="entry name" value="MOR2-PAG1_mid"/>
</dbReference>
<proteinExistence type="predicted"/>
<feature type="domain" description="Cell morphogenesis central region" evidence="4">
    <location>
        <begin position="1663"/>
        <end position="1843"/>
    </location>
</feature>
<feature type="domain" description="Cell morphogenesis central region" evidence="4">
    <location>
        <begin position="1374"/>
        <end position="1599"/>
    </location>
</feature>
<dbReference type="Proteomes" id="UP000422736">
    <property type="component" value="Chromosome 6"/>
</dbReference>
<gene>
    <name evidence="5" type="primary">TAO3</name>
    <name evidence="5" type="ORF">FIM1_3752</name>
</gene>
<dbReference type="InterPro" id="IPR025614">
    <property type="entry name" value="Cell_morpho_N"/>
</dbReference>
<feature type="compositionally biased region" description="Polar residues" evidence="1">
    <location>
        <begin position="35"/>
        <end position="44"/>
    </location>
</feature>
<feature type="region of interest" description="Disordered" evidence="1">
    <location>
        <begin position="263"/>
        <end position="290"/>
    </location>
</feature>
<evidence type="ECO:0000259" key="4">
    <source>
        <dbReference type="Pfam" id="PF14228"/>
    </source>
</evidence>
<feature type="domain" description="Cell morphogenesis protein C-terminal" evidence="3">
    <location>
        <begin position="1872"/>
        <end position="2123"/>
    </location>
</feature>
<feature type="region of interest" description="Disordered" evidence="1">
    <location>
        <begin position="1"/>
        <end position="53"/>
    </location>
</feature>
<keyword evidence="6" id="KW-1185">Reference proteome</keyword>
<evidence type="ECO:0000313" key="6">
    <source>
        <dbReference type="Proteomes" id="UP000422736"/>
    </source>
</evidence>
<feature type="region of interest" description="Disordered" evidence="1">
    <location>
        <begin position="866"/>
        <end position="890"/>
    </location>
</feature>
<accession>A0ABX6F0Z6</accession>
<sequence length="2263" mass="257056">MNSGFMFPPLGKENRVLEQAPSNSDSMDFKFPRENMQSGQQAQPQDIRADPTTMGSNIEQCSQQAVNVIDIPYVEHNGTQYEYNIDKTKVVENRSSSTADQDSMSVPNPNKGVSAIVTSNQPHPGPASANSASSFPDEYAAGLRQKAATDWKSPSEYALHILFTKFVRFAETKLNLCLQYPRDTEPPIIDILGEGKDSEFDKVIESLGYISKKNAKPVIDAMMFWRKTKSEVASLAADNLNKVLQEYDQYIRENDPGFAVKKTHSKSLSSSSSRLTHKRNNSSKSSASISSNIDPKLSFLQSQVERARDMAFQADRKSLITIYILCRVLIEIVKQNPTNFDNELSSKLENIVFTQLKTTDPSSLSSTLIKSANWNSFAELLGWMSEKNFVSVSDKFIADLEKVPAKIPRDQEPSIHILILGMTYLKLKNFPLEMFEESAGFIKSISKFFGLSQNQSIRMAYAEVLSQLLLPLAGDMTAEVNHPTWIEAMTSILSTCKKMQSDSKCWTLAFKLTVAVLCVANAELFSKNWLPLIEKNITKIKSKSLQDRVAFSMGLSRLIWVYLFRCTETLNNTDKTLTKLFSLFLSTKKKENWITTDMNIINPLCDVFVTVGYVHPTFVFENVLLHLVKSSFNGINLENIVHEKLILVINTYRGLLMTKERPSFPDAERRFYEVDLNKISIHQTDKNWANHEELVKYLYKLFMLLDSNIGSEVWSPENEHRRQPSTPFSSITNFGFGINNENNANYARSLNMALFATLIEVLPCCLSVSQSIPFKSTIEILSRNAVHADQLIATSAQNALKVLAAKKNPYTLITWFAKYSFDFDEKTQSRYSLYYLSSAEYKILLELYVELLECWLEDFTKNDPKDSDPDGSLNGSNNAQKTFDTVSHESDKIEWKNTQTVVEDVEGNGLFFLCSADAAIRRLAIRILQLTSKFDKALLQKSSLYDKGHSRSSSRLVAQSGSRLIDMLVSFDIPKLLEPEKQSLSVAEKSRLVKLTMKSKKNMLIRICESEYGIDAALWQRIFPKLLTYIFEQSPVTMALCRSIVCIRLVQLYDLILSITNNVSDRFKDISPEAVVNQWKLYLIVACSSLTSTNDQKLYIPATNAQHGRKKSQQIFTVQHQKIKSATSVFKIVLPLLNCDKTFIKSAIITGLSAMNINIYRAYIESIDQFLTTWSLTSSNNGMRMEMVHILVILSPFLKDKQINSDEWILEKLSHYLKEMKVFLELEEVQQSFQYQPLRQYFAGFLSSFYTAIRTHDSCEVFFPFEARASCFNFLKEWCGYGQYTAIASQRYRIMANNSQKGSEEATFATALEFQRSKLEIVALECMIILCSSEVSKTIFGSDDMPIQMSFDIAGLLCWIDSLLHASNDKIKILGVRALKTLLEANSSNLQLLRDVLHQIKIQTSDTLIQHAYYSLFCEAVCKQDELLLTDDELIAFGLNGVVSNDKAMREHAIDLLSFIETKLYESSYARIFKERLSNQSKTVYKSTAQEISNIFSELLPQEVRLKVFARMTEYFHILPTELKQNILMMFVPWVNKFVLKSHDDLDTFMILNNTFALTIYSKNRYPMEVEQLWISLGKGNSFQNIHVVLDYIISTSINYRNPEFVKYAKEIVLFLTNVPGGMGIVDTLFHNLEPKHMIPTSKIAHEEPENNDKYSFIADIWSILDYHGKDVVFSKAQLSMIFLVNLLIIPNESVKARLPLLLHISVCLLDHHVPIIQDSACRILCGIINGLHPTHEKSVETVNLVKNRQMLWQYENLTKESGARSPRSMDIVIRNIIDIFSDIETLQVEWQRTSLKWATTCSVRHIACRSFQIFRSVLTFLDQEMLRDMLHRLSNTIADENPDIQGFAMQILMTLNAITAELNAAKLIDFPQLFWSVVACLNTIHEQEYIEVLSSLSKFVSKIDLDSPDTVQCLISTFPSNWEGKFDGLQQIIMIGLRSSSSWDISLQFLDRLNLLNDSQIIANKESRILYALLANLPRFLYALDTNDINENVIRGADCLISLCMANNEPSLSRIIDSMVKSKFRSKKDFMSQIVTFINSNYFPKYAPQALVFLLGLLFNSMDWVKIQTMQLLKNIFPLTDLSRPEFIGVGADFISPLLRLLLGELEPQALEVLNTIPKVSGSKMDKDVLRISMGNKDAKKVYNKTATLFGIPEESGWSIPMPALTAASTRHNVHAVFTTCTVIIGGETDATGSDVLEEIVEFHADGGYVQGTDEYGDIISVPEEKDPSLSHMWAELDNLGSFFTKSDFMQAEEEEEEEEEV</sequence>
<dbReference type="PANTHER" id="PTHR12295:SF30">
    <property type="entry name" value="PROTEIN FURRY"/>
    <property type="match status" value="1"/>
</dbReference>
<reference evidence="5 6" key="1">
    <citation type="submission" date="2016-03" db="EMBL/GenBank/DDBJ databases">
        <title>How can Kluyveromyces marxianus grow so fast - potential evolutionary course in Saccharomyces Complex revealed by comparative genomics.</title>
        <authorList>
            <person name="Mo W."/>
            <person name="Lu W."/>
            <person name="Yang X."/>
            <person name="Qi J."/>
            <person name="Lv H."/>
        </authorList>
    </citation>
    <scope>NUCLEOTIDE SEQUENCE [LARGE SCALE GENOMIC DNA]</scope>
    <source>
        <strain evidence="5 6">FIM1</strain>
    </source>
</reference>
<dbReference type="SUPFAM" id="SSF48371">
    <property type="entry name" value="ARM repeat"/>
    <property type="match status" value="2"/>
</dbReference>
<protein>
    <submittedName>
        <fullName evidence="5">Cell morphogenesis protein PAG1</fullName>
    </submittedName>
</protein>
<feature type="domain" description="Cell morphogenesis central region" evidence="4">
    <location>
        <begin position="904"/>
        <end position="1096"/>
    </location>
</feature>
<feature type="domain" description="Cell morphogenesis protein N-terminal" evidence="2">
    <location>
        <begin position="315"/>
        <end position="856"/>
    </location>
</feature>
<dbReference type="InterPro" id="IPR016024">
    <property type="entry name" value="ARM-type_fold"/>
</dbReference>
<dbReference type="PANTHER" id="PTHR12295">
    <property type="entry name" value="FURRY-RELATED"/>
    <property type="match status" value="1"/>
</dbReference>